<dbReference type="OrthoDB" id="9803416at2"/>
<proteinExistence type="inferred from homology"/>
<gene>
    <name evidence="8" type="ORF">SAMN05216438_101345</name>
</gene>
<keyword evidence="4 7" id="KW-1133">Transmembrane helix</keyword>
<dbReference type="EMBL" id="FOTJ01000001">
    <property type="protein sequence ID" value="SFL11551.1"/>
    <property type="molecule type" value="Genomic_DNA"/>
</dbReference>
<evidence type="ECO:0000256" key="6">
    <source>
        <dbReference type="SAM" id="Coils"/>
    </source>
</evidence>
<comment type="similarity">
    <text evidence="2">Belongs to the CorA metal ion transporter (MIT) (TC 1.A.35) family.</text>
</comment>
<dbReference type="CDD" id="cd12827">
    <property type="entry name" value="EcCorA_ZntB-like_u2"/>
    <property type="match status" value="1"/>
</dbReference>
<dbReference type="Pfam" id="PF01544">
    <property type="entry name" value="CorA"/>
    <property type="match status" value="1"/>
</dbReference>
<dbReference type="PANTHER" id="PTHR47891">
    <property type="entry name" value="TRANSPORTER-RELATED"/>
    <property type="match status" value="1"/>
</dbReference>
<dbReference type="Gene3D" id="1.20.58.340">
    <property type="entry name" value="Magnesium transport protein CorA, transmembrane region"/>
    <property type="match status" value="2"/>
</dbReference>
<dbReference type="GO" id="GO:0046873">
    <property type="term" value="F:metal ion transmembrane transporter activity"/>
    <property type="evidence" value="ECO:0007669"/>
    <property type="project" value="InterPro"/>
</dbReference>
<keyword evidence="5 7" id="KW-0472">Membrane</keyword>
<feature type="transmembrane region" description="Helical" evidence="7">
    <location>
        <begin position="288"/>
        <end position="309"/>
    </location>
</feature>
<dbReference type="InterPro" id="IPR002523">
    <property type="entry name" value="MgTranspt_CorA/ZnTranspt_ZntB"/>
</dbReference>
<dbReference type="InterPro" id="IPR045861">
    <property type="entry name" value="CorA_cytoplasmic_dom"/>
</dbReference>
<dbReference type="SUPFAM" id="SSF144083">
    <property type="entry name" value="Magnesium transport protein CorA, transmembrane region"/>
    <property type="match status" value="1"/>
</dbReference>
<feature type="transmembrane region" description="Helical" evidence="7">
    <location>
        <begin position="258"/>
        <end position="276"/>
    </location>
</feature>
<evidence type="ECO:0000256" key="3">
    <source>
        <dbReference type="ARBA" id="ARBA00022692"/>
    </source>
</evidence>
<evidence type="ECO:0000256" key="7">
    <source>
        <dbReference type="SAM" id="Phobius"/>
    </source>
</evidence>
<reference evidence="8 9" key="1">
    <citation type="submission" date="2016-10" db="EMBL/GenBank/DDBJ databases">
        <authorList>
            <person name="de Groot N.N."/>
        </authorList>
    </citation>
    <scope>NUCLEOTIDE SEQUENCE [LARGE SCALE GENOMIC DNA]</scope>
    <source>
        <strain evidence="8 9">M79</strain>
    </source>
</reference>
<accession>A0A1I4F578</accession>
<protein>
    <submittedName>
        <fullName evidence="8">Magnesium transporter</fullName>
    </submittedName>
</protein>
<keyword evidence="6" id="KW-0175">Coiled coil</keyword>
<dbReference type="RefSeq" id="WP_074750158.1">
    <property type="nucleotide sequence ID" value="NZ_CAXVJC010000006.1"/>
</dbReference>
<dbReference type="SUPFAM" id="SSF143865">
    <property type="entry name" value="CorA soluble domain-like"/>
    <property type="match status" value="1"/>
</dbReference>
<dbReference type="GO" id="GO:0016020">
    <property type="term" value="C:membrane"/>
    <property type="evidence" value="ECO:0007669"/>
    <property type="project" value="UniProtKB-SubCell"/>
</dbReference>
<dbReference type="AlphaFoldDB" id="A0A1I4F578"/>
<dbReference type="InterPro" id="IPR047199">
    <property type="entry name" value="CorA-like"/>
</dbReference>
<evidence type="ECO:0000256" key="1">
    <source>
        <dbReference type="ARBA" id="ARBA00004141"/>
    </source>
</evidence>
<dbReference type="Proteomes" id="UP000181969">
    <property type="component" value="Unassembled WGS sequence"/>
</dbReference>
<name>A0A1I4F578_9LACT</name>
<comment type="subcellular location">
    <subcellularLocation>
        <location evidence="1">Membrane</location>
        <topology evidence="1">Multi-pass membrane protein</topology>
    </subcellularLocation>
</comment>
<keyword evidence="3 7" id="KW-0812">Transmembrane</keyword>
<evidence type="ECO:0000256" key="5">
    <source>
        <dbReference type="ARBA" id="ARBA00023136"/>
    </source>
</evidence>
<evidence type="ECO:0000256" key="4">
    <source>
        <dbReference type="ARBA" id="ARBA00022989"/>
    </source>
</evidence>
<feature type="coiled-coil region" evidence="6">
    <location>
        <begin position="134"/>
        <end position="161"/>
    </location>
</feature>
<evidence type="ECO:0000256" key="2">
    <source>
        <dbReference type="ARBA" id="ARBA00009765"/>
    </source>
</evidence>
<organism evidence="8 9">
    <name type="scientific">Lactococcus garvieae</name>
    <dbReference type="NCBI Taxonomy" id="1363"/>
    <lineage>
        <taxon>Bacteria</taxon>
        <taxon>Bacillati</taxon>
        <taxon>Bacillota</taxon>
        <taxon>Bacilli</taxon>
        <taxon>Lactobacillales</taxon>
        <taxon>Streptococcaceae</taxon>
        <taxon>Lactococcus</taxon>
    </lineage>
</organism>
<sequence>MFKYKVLKGFEVAASKIIPLDSEEENTIFYFYQPDRQFFKHLNNHYQQNLSSLYYDKKEANYFFNKGENEKGYITLLLLYPREREEAEFEHMVDSLLILQREHSVIIITEDKEDFVLEFLKDCPKELKNEEILVNFINAALAKMTEDAQKIRDEIIKLETSINENGPTRSLFTQVLQLKKYLISLSLTYDSDDKIIEFFKREKKALNLDENGHSGIIKLEENLDSLKKLTQAYNKYLASLDTMVNNLSSFRLNTIMKTLTEISIVLTIPTMIYGFWGINLKLPFEEFSFGFLLVLAISLALSGAVWYWMRKIKLL</sequence>
<evidence type="ECO:0000313" key="8">
    <source>
        <dbReference type="EMBL" id="SFL11551.1"/>
    </source>
</evidence>
<evidence type="ECO:0000313" key="9">
    <source>
        <dbReference type="Proteomes" id="UP000181969"/>
    </source>
</evidence>
<dbReference type="InterPro" id="IPR045863">
    <property type="entry name" value="CorA_TM1_TM2"/>
</dbReference>
<dbReference type="PANTHER" id="PTHR47891:SF1">
    <property type="entry name" value="CORA-MAGNESIUM AND COBALT TRANSPORTER"/>
    <property type="match status" value="1"/>
</dbReference>